<evidence type="ECO:0000256" key="5">
    <source>
        <dbReference type="ARBA" id="ARBA00023136"/>
    </source>
</evidence>
<evidence type="ECO:0000256" key="7">
    <source>
        <dbReference type="SAM" id="Phobius"/>
    </source>
</evidence>
<feature type="transmembrane region" description="Helical" evidence="7">
    <location>
        <begin position="105"/>
        <end position="127"/>
    </location>
</feature>
<sequence>MSRAAPASAAGVHLMHQQSKKRPVSRQEVAAFDPHITIESMERIIKSSSAVENLVTNLVGQKLGQEEKPAKPTPVDSKCFQNFIYCTIMLNALTLGLQADLQTGGWTLVWFILENIFTTIFAAEMVIKIYFLQMGYFWNAKPRRPQYWNLLDFVIALLAIVDCWILTYQANADAPAIRVMQLLRIIRIAKLLRLRQELVAIIEGLFSSLQCMVWIGFLLLIVIYGFSIVCRNVMGNLTNSDFEDMINNEMYFGSLPRTMLTLFNICLIDSWGAIIWPQMLYNPWMVIPLVVFMSVTCFGLMNALIGVIVERTTAAQQNMSSMQEEAVREMKMYMVAQLLEAIDDSDEDRSGTINLQEFRQVQRKPHAAEIFAALNLPPGFEAKDLFTLLDSDGNGQLDRYEFLLGICRLIWCDEFQSQCLQNHAISLVREDIRSLQATVKDLSNKCQVQGSHPDIGAEMLKSISETVRNDYQEVLNSCLEKYWERAKELLGEKDAEKKMISLQNQTQEKTEKVQERRQRSDDSAVPAERVADYQCLPVQICDDTTGAALDDALNRAEVLLHTHCVPTPEEFQIQLPMEMLETVERLLNELVAASGALQLTLRADGILLVEGCSNARDCVGRIIQELAESGWSPLLEPGHNAPPDSGDETSSQPDDLRDQHAGEGIKKGRRKPRRAKKAKVPKQHELVAEPQPQRVD</sequence>
<dbReference type="PANTHER" id="PTHR10037">
    <property type="entry name" value="VOLTAGE-GATED CATION CHANNEL CALCIUM AND SODIUM"/>
    <property type="match status" value="1"/>
</dbReference>
<keyword evidence="4 7" id="KW-1133">Transmembrane helix</keyword>
<dbReference type="Gene3D" id="1.10.287.70">
    <property type="match status" value="1"/>
</dbReference>
<evidence type="ECO:0000256" key="2">
    <source>
        <dbReference type="ARBA" id="ARBA00022692"/>
    </source>
</evidence>
<dbReference type="EMBL" id="CAMXCT010006335">
    <property type="protein sequence ID" value="CAI4014431.1"/>
    <property type="molecule type" value="Genomic_DNA"/>
</dbReference>
<protein>
    <submittedName>
        <fullName evidence="10">Voltage-dependent T-type calcium channel subunit alpha-1H (Voltage-gated calcium channel subunit alpha Cav3.2)</fullName>
    </submittedName>
</protein>
<dbReference type="GO" id="GO:0005509">
    <property type="term" value="F:calcium ion binding"/>
    <property type="evidence" value="ECO:0007669"/>
    <property type="project" value="InterPro"/>
</dbReference>
<proteinExistence type="predicted"/>
<dbReference type="GO" id="GO:0005248">
    <property type="term" value="F:voltage-gated sodium channel activity"/>
    <property type="evidence" value="ECO:0007669"/>
    <property type="project" value="TreeGrafter"/>
</dbReference>
<dbReference type="EMBL" id="CAMXCT030006335">
    <property type="protein sequence ID" value="CAL4801743.1"/>
    <property type="molecule type" value="Genomic_DNA"/>
</dbReference>
<evidence type="ECO:0000256" key="4">
    <source>
        <dbReference type="ARBA" id="ARBA00022989"/>
    </source>
</evidence>
<dbReference type="Gene3D" id="1.20.120.350">
    <property type="entry name" value="Voltage-gated potassium channels. Chain C"/>
    <property type="match status" value="1"/>
</dbReference>
<evidence type="ECO:0000259" key="8">
    <source>
        <dbReference type="PROSITE" id="PS50222"/>
    </source>
</evidence>
<feature type="domain" description="EF-hand" evidence="8">
    <location>
        <begin position="333"/>
        <end position="368"/>
    </location>
</feature>
<evidence type="ECO:0000313" key="9">
    <source>
        <dbReference type="EMBL" id="CAI4014431.1"/>
    </source>
</evidence>
<dbReference type="PANTHER" id="PTHR10037:SF62">
    <property type="entry name" value="SODIUM CHANNEL PROTEIN 60E"/>
    <property type="match status" value="1"/>
</dbReference>
<gene>
    <name evidence="9" type="ORF">C1SCF055_LOCUS39334</name>
</gene>
<keyword evidence="5 7" id="KW-0472">Membrane</keyword>
<feature type="transmembrane region" description="Helical" evidence="7">
    <location>
        <begin position="255"/>
        <end position="274"/>
    </location>
</feature>
<feature type="compositionally biased region" description="Basic residues" evidence="6">
    <location>
        <begin position="667"/>
        <end position="681"/>
    </location>
</feature>
<evidence type="ECO:0000313" key="10">
    <source>
        <dbReference type="EMBL" id="CAL4801743.1"/>
    </source>
</evidence>
<dbReference type="PROSITE" id="PS00018">
    <property type="entry name" value="EF_HAND_1"/>
    <property type="match status" value="2"/>
</dbReference>
<keyword evidence="3" id="KW-0106">Calcium</keyword>
<reference evidence="9" key="1">
    <citation type="submission" date="2022-10" db="EMBL/GenBank/DDBJ databases">
        <authorList>
            <person name="Chen Y."/>
            <person name="Dougan E. K."/>
            <person name="Chan C."/>
            <person name="Rhodes N."/>
            <person name="Thang M."/>
        </authorList>
    </citation>
    <scope>NUCLEOTIDE SEQUENCE</scope>
</reference>
<dbReference type="Proteomes" id="UP001152797">
    <property type="component" value="Unassembled WGS sequence"/>
</dbReference>
<feature type="region of interest" description="Disordered" evidence="6">
    <location>
        <begin position="632"/>
        <end position="696"/>
    </location>
</feature>
<dbReference type="Pfam" id="PF00520">
    <property type="entry name" value="Ion_trans"/>
    <property type="match status" value="1"/>
</dbReference>
<dbReference type="SUPFAM" id="SSF47473">
    <property type="entry name" value="EF-hand"/>
    <property type="match status" value="1"/>
</dbReference>
<feature type="transmembrane region" description="Helical" evidence="7">
    <location>
        <begin position="286"/>
        <end position="309"/>
    </location>
</feature>
<feature type="domain" description="EF-hand" evidence="8">
    <location>
        <begin position="377"/>
        <end position="412"/>
    </location>
</feature>
<evidence type="ECO:0000256" key="6">
    <source>
        <dbReference type="SAM" id="MobiDB-lite"/>
    </source>
</evidence>
<dbReference type="InterPro" id="IPR043203">
    <property type="entry name" value="VGCC_Ca_Na"/>
</dbReference>
<feature type="transmembrane region" description="Helical" evidence="7">
    <location>
        <begin position="147"/>
        <end position="167"/>
    </location>
</feature>
<comment type="subcellular location">
    <subcellularLocation>
        <location evidence="1">Membrane</location>
        <topology evidence="1">Multi-pass membrane protein</topology>
    </subcellularLocation>
</comment>
<reference evidence="10 11" key="2">
    <citation type="submission" date="2024-05" db="EMBL/GenBank/DDBJ databases">
        <authorList>
            <person name="Chen Y."/>
            <person name="Shah S."/>
            <person name="Dougan E. K."/>
            <person name="Thang M."/>
            <person name="Chan C."/>
        </authorList>
    </citation>
    <scope>NUCLEOTIDE SEQUENCE [LARGE SCALE GENOMIC DNA]</scope>
</reference>
<feature type="transmembrane region" description="Helical" evidence="7">
    <location>
        <begin position="213"/>
        <end position="234"/>
    </location>
</feature>
<dbReference type="InterPro" id="IPR011992">
    <property type="entry name" value="EF-hand-dom_pair"/>
</dbReference>
<evidence type="ECO:0000256" key="1">
    <source>
        <dbReference type="ARBA" id="ARBA00004141"/>
    </source>
</evidence>
<dbReference type="SUPFAM" id="SSF81324">
    <property type="entry name" value="Voltage-gated potassium channels"/>
    <property type="match status" value="1"/>
</dbReference>
<dbReference type="GO" id="GO:0001518">
    <property type="term" value="C:voltage-gated sodium channel complex"/>
    <property type="evidence" value="ECO:0007669"/>
    <property type="project" value="TreeGrafter"/>
</dbReference>
<dbReference type="InterPro" id="IPR005821">
    <property type="entry name" value="Ion_trans_dom"/>
</dbReference>
<feature type="compositionally biased region" description="Basic and acidic residues" evidence="6">
    <location>
        <begin position="654"/>
        <end position="666"/>
    </location>
</feature>
<dbReference type="InterPro" id="IPR027359">
    <property type="entry name" value="Volt_channel_dom_sf"/>
</dbReference>
<evidence type="ECO:0000256" key="3">
    <source>
        <dbReference type="ARBA" id="ARBA00022837"/>
    </source>
</evidence>
<dbReference type="PROSITE" id="PS50222">
    <property type="entry name" value="EF_HAND_2"/>
    <property type="match status" value="2"/>
</dbReference>
<dbReference type="Gene3D" id="1.10.238.10">
    <property type="entry name" value="EF-hand"/>
    <property type="match status" value="1"/>
</dbReference>
<dbReference type="SMART" id="SM00054">
    <property type="entry name" value="EFh"/>
    <property type="match status" value="2"/>
</dbReference>
<feature type="region of interest" description="Disordered" evidence="6">
    <location>
        <begin position="1"/>
        <end position="25"/>
    </location>
</feature>
<feature type="compositionally biased region" description="Basic and acidic residues" evidence="6">
    <location>
        <begin position="508"/>
        <end position="522"/>
    </location>
</feature>
<dbReference type="EMBL" id="CAMXCT020006335">
    <property type="protein sequence ID" value="CAL1167806.1"/>
    <property type="molecule type" value="Genomic_DNA"/>
</dbReference>
<keyword evidence="11" id="KW-1185">Reference proteome</keyword>
<feature type="region of interest" description="Disordered" evidence="6">
    <location>
        <begin position="500"/>
        <end position="524"/>
    </location>
</feature>
<accession>A0A9P1DS12</accession>
<evidence type="ECO:0000313" key="11">
    <source>
        <dbReference type="Proteomes" id="UP001152797"/>
    </source>
</evidence>
<dbReference type="AlphaFoldDB" id="A0A9P1DS12"/>
<keyword evidence="2 7" id="KW-0812">Transmembrane</keyword>
<dbReference type="InterPro" id="IPR002048">
    <property type="entry name" value="EF_hand_dom"/>
</dbReference>
<comment type="caution">
    <text evidence="9">The sequence shown here is derived from an EMBL/GenBank/DDBJ whole genome shotgun (WGS) entry which is preliminary data.</text>
</comment>
<dbReference type="OrthoDB" id="442994at2759"/>
<organism evidence="9">
    <name type="scientific">Cladocopium goreaui</name>
    <dbReference type="NCBI Taxonomy" id="2562237"/>
    <lineage>
        <taxon>Eukaryota</taxon>
        <taxon>Sar</taxon>
        <taxon>Alveolata</taxon>
        <taxon>Dinophyceae</taxon>
        <taxon>Suessiales</taxon>
        <taxon>Symbiodiniaceae</taxon>
        <taxon>Cladocopium</taxon>
    </lineage>
</organism>
<name>A0A9P1DS12_9DINO</name>
<dbReference type="InterPro" id="IPR018247">
    <property type="entry name" value="EF_Hand_1_Ca_BS"/>
</dbReference>